<dbReference type="AlphaFoldDB" id="H6CAU1"/>
<feature type="compositionally biased region" description="Low complexity" evidence="1">
    <location>
        <begin position="214"/>
        <end position="243"/>
    </location>
</feature>
<feature type="region of interest" description="Disordered" evidence="1">
    <location>
        <begin position="1"/>
        <end position="74"/>
    </location>
</feature>
<feature type="compositionally biased region" description="Polar residues" evidence="1">
    <location>
        <begin position="96"/>
        <end position="106"/>
    </location>
</feature>
<evidence type="ECO:0000313" key="2">
    <source>
        <dbReference type="EMBL" id="EHY60888.1"/>
    </source>
</evidence>
<dbReference type="OrthoDB" id="4117770at2759"/>
<keyword evidence="3" id="KW-1185">Reference proteome</keyword>
<dbReference type="InParanoid" id="H6CAU1"/>
<dbReference type="RefSeq" id="XP_009161349.1">
    <property type="nucleotide sequence ID" value="XM_009163101.1"/>
</dbReference>
<dbReference type="VEuPathDB" id="FungiDB:HMPREF1120_08832"/>
<protein>
    <submittedName>
        <fullName evidence="2">Uncharacterized protein</fullName>
    </submittedName>
</protein>
<feature type="compositionally biased region" description="Basic and acidic residues" evidence="1">
    <location>
        <begin position="203"/>
        <end position="213"/>
    </location>
</feature>
<feature type="compositionally biased region" description="Basic and acidic residues" evidence="1">
    <location>
        <begin position="261"/>
        <end position="273"/>
    </location>
</feature>
<evidence type="ECO:0000313" key="3">
    <source>
        <dbReference type="Proteomes" id="UP000007304"/>
    </source>
</evidence>
<sequence>MQKATTGALPPDSDANALSAPGHRGSSLTSQAPQQPLREIDNVNETTPASSSLVKTEPGQFQHSPGEQAEKPRLTIRQIREAAQLKIQAQAQAKQESQNNVATPPSQKKKPSILGGLFQVREPTQVALNQVAAQIVAQHGSTSPTKVPNVRLEKMPEFVPKVNSKWDGIPEGVKQRQKKEKEMEKGKAKTSRRDASSSTDPRTTSREGKDGERGSLASRQSSSTTDSMRSRGRSSGSHTASTRNRFYVLSANSSGDLASQQRKDRSLAGKDPLRSVSAGNPPKFSLPEVLPEIPNLPLDASVTLSGPSGPSARFAGDKNGESTMDDETTFNELPWVQPEMIPSTAEEQRNADSTISSSRERSPITQGIDAVVGLSGNSGPSNETPILLSSGPGVLGPPAARKPDSSRLTAASCLVGEGRGAYHPSHDASPVETESSGTNQRHGRPDPSILSPIAPSKRREVERRPGSSRTRLGPRANKVVKEEVTPWEVQDLEPPPVQSQPKPAVAASQRTAPASRSKLPKPLSFFTKDKGKNKS</sequence>
<accession>H6CAU1</accession>
<feature type="compositionally biased region" description="Polar residues" evidence="1">
    <location>
        <begin position="43"/>
        <end position="65"/>
    </location>
</feature>
<organism evidence="2 3">
    <name type="scientific">Exophiala dermatitidis (strain ATCC 34100 / CBS 525.76 / NIH/UT8656)</name>
    <name type="common">Black yeast</name>
    <name type="synonym">Wangiella dermatitidis</name>
    <dbReference type="NCBI Taxonomy" id="858893"/>
    <lineage>
        <taxon>Eukaryota</taxon>
        <taxon>Fungi</taxon>
        <taxon>Dikarya</taxon>
        <taxon>Ascomycota</taxon>
        <taxon>Pezizomycotina</taxon>
        <taxon>Eurotiomycetes</taxon>
        <taxon>Chaetothyriomycetidae</taxon>
        <taxon>Chaetothyriales</taxon>
        <taxon>Herpotrichiellaceae</taxon>
        <taxon>Exophiala</taxon>
    </lineage>
</organism>
<feature type="region of interest" description="Disordered" evidence="1">
    <location>
        <begin position="137"/>
        <end position="326"/>
    </location>
</feature>
<reference evidence="2" key="1">
    <citation type="submission" date="2011-07" db="EMBL/GenBank/DDBJ databases">
        <title>The Genome Sequence of Exophiala (Wangiella) dermatitidis NIH/UT8656.</title>
        <authorList>
            <consortium name="The Broad Institute Genome Sequencing Platform"/>
            <person name="Cuomo C."/>
            <person name="Wang Z."/>
            <person name="Hunicke-Smith S."/>
            <person name="Szanislo P.J."/>
            <person name="Earl A."/>
            <person name="Young S.K."/>
            <person name="Zeng Q."/>
            <person name="Gargeya S."/>
            <person name="Fitzgerald M."/>
            <person name="Haas B."/>
            <person name="Abouelleil A."/>
            <person name="Alvarado L."/>
            <person name="Arachchi H.M."/>
            <person name="Berlin A."/>
            <person name="Brown A."/>
            <person name="Chapman S.B."/>
            <person name="Chen Z."/>
            <person name="Dunbar C."/>
            <person name="Freedman E."/>
            <person name="Gearin G."/>
            <person name="Gellesch M."/>
            <person name="Goldberg J."/>
            <person name="Griggs A."/>
            <person name="Gujja S."/>
            <person name="Heiman D."/>
            <person name="Howarth C."/>
            <person name="Larson L."/>
            <person name="Lui A."/>
            <person name="MacDonald P.J.P."/>
            <person name="Montmayeur A."/>
            <person name="Murphy C."/>
            <person name="Neiman D."/>
            <person name="Pearson M."/>
            <person name="Priest M."/>
            <person name="Roberts A."/>
            <person name="Saif S."/>
            <person name="Shea T."/>
            <person name="Shenoy N."/>
            <person name="Sisk P."/>
            <person name="Stolte C."/>
            <person name="Sykes S."/>
            <person name="Wortman J."/>
            <person name="Nusbaum C."/>
            <person name="Birren B."/>
        </authorList>
    </citation>
    <scope>NUCLEOTIDE SEQUENCE</scope>
    <source>
        <strain evidence="2">NIH/UT8656</strain>
    </source>
</reference>
<dbReference type="GeneID" id="20313471"/>
<feature type="compositionally biased region" description="Basic and acidic residues" evidence="1">
    <location>
        <begin position="179"/>
        <end position="195"/>
    </location>
</feature>
<feature type="compositionally biased region" description="Polar residues" evidence="1">
    <location>
        <begin position="250"/>
        <end position="260"/>
    </location>
</feature>
<feature type="region of interest" description="Disordered" evidence="1">
    <location>
        <begin position="342"/>
        <end position="535"/>
    </location>
</feature>
<name>H6CAU1_EXODN</name>
<feature type="region of interest" description="Disordered" evidence="1">
    <location>
        <begin position="87"/>
        <end position="116"/>
    </location>
</feature>
<dbReference type="OMA" id="CDDEKES"/>
<proteinExistence type="predicted"/>
<dbReference type="Proteomes" id="UP000007304">
    <property type="component" value="Unassembled WGS sequence"/>
</dbReference>
<feature type="compositionally biased region" description="Polar residues" evidence="1">
    <location>
        <begin position="375"/>
        <end position="384"/>
    </location>
</feature>
<dbReference type="EMBL" id="JH226137">
    <property type="protein sequence ID" value="EHY60888.1"/>
    <property type="molecule type" value="Genomic_DNA"/>
</dbReference>
<gene>
    <name evidence="2" type="ORF">HMPREF1120_08832</name>
</gene>
<dbReference type="eggNOG" id="ENOG502SUCZ">
    <property type="taxonomic scope" value="Eukaryota"/>
</dbReference>
<evidence type="ECO:0000256" key="1">
    <source>
        <dbReference type="SAM" id="MobiDB-lite"/>
    </source>
</evidence>
<dbReference type="HOGENOM" id="CLU_029459_0_0_1"/>